<evidence type="ECO:0000256" key="3">
    <source>
        <dbReference type="SAM" id="MobiDB-lite"/>
    </source>
</evidence>
<evidence type="ECO:0000259" key="4">
    <source>
        <dbReference type="PROSITE" id="PS51898"/>
    </source>
</evidence>
<reference evidence="5 6" key="1">
    <citation type="submission" date="2019-08" db="EMBL/GenBank/DDBJ databases">
        <authorList>
            <person name="Dhanesh K."/>
            <person name="Kumar G."/>
            <person name="Sasikala C."/>
            <person name="Venkata Ramana C."/>
        </authorList>
    </citation>
    <scope>NUCLEOTIDE SEQUENCE [LARGE SCALE GENOMIC DNA]</scope>
    <source>
        <strain evidence="5 6">JC645</strain>
    </source>
</reference>
<evidence type="ECO:0000256" key="2">
    <source>
        <dbReference type="ARBA" id="ARBA00023172"/>
    </source>
</evidence>
<evidence type="ECO:0000313" key="6">
    <source>
        <dbReference type="Proteomes" id="UP000324479"/>
    </source>
</evidence>
<keyword evidence="1" id="KW-0238">DNA-binding</keyword>
<dbReference type="GO" id="GO:0006310">
    <property type="term" value="P:DNA recombination"/>
    <property type="evidence" value="ECO:0007669"/>
    <property type="project" value="UniProtKB-KW"/>
</dbReference>
<dbReference type="InterPro" id="IPR010998">
    <property type="entry name" value="Integrase_recombinase_N"/>
</dbReference>
<proteinExistence type="predicted"/>
<protein>
    <submittedName>
        <fullName evidence="5">Site-specific integrase</fullName>
    </submittedName>
</protein>
<keyword evidence="6" id="KW-1185">Reference proteome</keyword>
<dbReference type="Proteomes" id="UP000324479">
    <property type="component" value="Unassembled WGS sequence"/>
</dbReference>
<dbReference type="RefSeq" id="WP_150079714.1">
    <property type="nucleotide sequence ID" value="NZ_VWOX01000027.1"/>
</dbReference>
<comment type="caution">
    <text evidence="5">The sequence shown here is derived from an EMBL/GenBank/DDBJ whole genome shotgun (WGS) entry which is preliminary data.</text>
</comment>
<gene>
    <name evidence="5" type="ORF">FYK55_26765</name>
</gene>
<dbReference type="GO" id="GO:0015074">
    <property type="term" value="P:DNA integration"/>
    <property type="evidence" value="ECO:0007669"/>
    <property type="project" value="InterPro"/>
</dbReference>
<dbReference type="Gene3D" id="1.10.150.130">
    <property type="match status" value="1"/>
</dbReference>
<sequence length="415" mass="47884">MTVRKGSKKPRKPRPDYPLYANGNGQWCKKVEGRHKSFGPWDDPDGAERAFLDWQARQRLGVSDQDPNEVTVDQMVDQYLDAQQKRVKRRADGHTVDTLSPRTFREQKRHVLWFADAEVNGCRLGRRAVSSLRALDFAAIADLISPKLGVDSIRHRINYVNGMFNWARINEVIDQTPNYGTRWRIPTDNEVEIERTSKPDKVWPRDRIRELVRRSKPTMAAMIYLGINAAFGNSDIGRLRLSDIEGEWLSVPRGKNGRPRKAWLWPETRAAIAAAIEIRPEPRDEYRELLFLTSSGGPWTDDETFYDGVGDEFRELKRACGFTGKEFKGIHFYALRHSFATVSSNASGSNDDDVAIKHVMGHLEKAQLRNYRRQIANSRIKRVCQHVLDWWRRGVPDCYRSVEIKLGNVKRVRVN</sequence>
<dbReference type="InterPro" id="IPR011010">
    <property type="entry name" value="DNA_brk_join_enz"/>
</dbReference>
<dbReference type="SUPFAM" id="SSF56349">
    <property type="entry name" value="DNA breaking-rejoining enzymes"/>
    <property type="match status" value="1"/>
</dbReference>
<feature type="compositionally biased region" description="Basic residues" evidence="3">
    <location>
        <begin position="1"/>
        <end position="12"/>
    </location>
</feature>
<feature type="domain" description="Tyr recombinase" evidence="4">
    <location>
        <begin position="198"/>
        <end position="385"/>
    </location>
</feature>
<accession>A0A5M6CTY2</accession>
<evidence type="ECO:0000313" key="5">
    <source>
        <dbReference type="EMBL" id="KAA5538717.1"/>
    </source>
</evidence>
<dbReference type="Pfam" id="PF00589">
    <property type="entry name" value="Phage_integrase"/>
    <property type="match status" value="1"/>
</dbReference>
<dbReference type="PROSITE" id="PS51898">
    <property type="entry name" value="TYR_RECOMBINASE"/>
    <property type="match status" value="1"/>
</dbReference>
<name>A0A5M6CTY2_9BACT</name>
<dbReference type="Gene3D" id="1.10.443.10">
    <property type="entry name" value="Intergrase catalytic core"/>
    <property type="match status" value="1"/>
</dbReference>
<organism evidence="5 6">
    <name type="scientific">Roseiconus nitratireducens</name>
    <dbReference type="NCBI Taxonomy" id="2605748"/>
    <lineage>
        <taxon>Bacteria</taxon>
        <taxon>Pseudomonadati</taxon>
        <taxon>Planctomycetota</taxon>
        <taxon>Planctomycetia</taxon>
        <taxon>Pirellulales</taxon>
        <taxon>Pirellulaceae</taxon>
        <taxon>Roseiconus</taxon>
    </lineage>
</organism>
<dbReference type="EMBL" id="VWOX01000027">
    <property type="protein sequence ID" value="KAA5538717.1"/>
    <property type="molecule type" value="Genomic_DNA"/>
</dbReference>
<evidence type="ECO:0000256" key="1">
    <source>
        <dbReference type="ARBA" id="ARBA00023125"/>
    </source>
</evidence>
<dbReference type="InterPro" id="IPR002104">
    <property type="entry name" value="Integrase_catalytic"/>
</dbReference>
<dbReference type="AlphaFoldDB" id="A0A5M6CTY2"/>
<dbReference type="InterPro" id="IPR013762">
    <property type="entry name" value="Integrase-like_cat_sf"/>
</dbReference>
<keyword evidence="2" id="KW-0233">DNA recombination</keyword>
<dbReference type="CDD" id="cd00397">
    <property type="entry name" value="DNA_BRE_C"/>
    <property type="match status" value="1"/>
</dbReference>
<dbReference type="GO" id="GO:0003677">
    <property type="term" value="F:DNA binding"/>
    <property type="evidence" value="ECO:0007669"/>
    <property type="project" value="UniProtKB-KW"/>
</dbReference>
<feature type="region of interest" description="Disordered" evidence="3">
    <location>
        <begin position="1"/>
        <end position="23"/>
    </location>
</feature>